<evidence type="ECO:0000313" key="2">
    <source>
        <dbReference type="EMBL" id="GBN67457.1"/>
    </source>
</evidence>
<sequence length="90" mass="10166">MSATKTASSPNPLKSSFRRICPSSSHQLSGFLKARISSSLIRRLLEDMTCHKPHPDTGSQRSFSSCVRKVIFPHILREKPEAMPNIFIRQ</sequence>
<keyword evidence="3" id="KW-1185">Reference proteome</keyword>
<accession>A0A4Y2QVT1</accession>
<comment type="caution">
    <text evidence="2">The sequence shown here is derived from an EMBL/GenBank/DDBJ whole genome shotgun (WGS) entry which is preliminary data.</text>
</comment>
<reference evidence="2 3" key="1">
    <citation type="journal article" date="2019" name="Sci. Rep.">
        <title>Orb-weaving spider Araneus ventricosus genome elucidates the spidroin gene catalogue.</title>
        <authorList>
            <person name="Kono N."/>
            <person name="Nakamura H."/>
            <person name="Ohtoshi R."/>
            <person name="Moran D.A.P."/>
            <person name="Shinohara A."/>
            <person name="Yoshida Y."/>
            <person name="Fujiwara M."/>
            <person name="Mori M."/>
            <person name="Tomita M."/>
            <person name="Arakawa K."/>
        </authorList>
    </citation>
    <scope>NUCLEOTIDE SEQUENCE [LARGE SCALE GENOMIC DNA]</scope>
</reference>
<organism evidence="2 3">
    <name type="scientific">Araneus ventricosus</name>
    <name type="common">Orbweaver spider</name>
    <name type="synonym">Epeira ventricosa</name>
    <dbReference type="NCBI Taxonomy" id="182803"/>
    <lineage>
        <taxon>Eukaryota</taxon>
        <taxon>Metazoa</taxon>
        <taxon>Ecdysozoa</taxon>
        <taxon>Arthropoda</taxon>
        <taxon>Chelicerata</taxon>
        <taxon>Arachnida</taxon>
        <taxon>Araneae</taxon>
        <taxon>Araneomorphae</taxon>
        <taxon>Entelegynae</taxon>
        <taxon>Araneoidea</taxon>
        <taxon>Araneidae</taxon>
        <taxon>Araneus</taxon>
    </lineage>
</organism>
<proteinExistence type="predicted"/>
<name>A0A4Y2QVT1_ARAVE</name>
<protein>
    <submittedName>
        <fullName evidence="2">Uncharacterized protein</fullName>
    </submittedName>
</protein>
<gene>
    <name evidence="2" type="ORF">AVEN_80990_1</name>
</gene>
<feature type="compositionally biased region" description="Polar residues" evidence="1">
    <location>
        <begin position="1"/>
        <end position="14"/>
    </location>
</feature>
<evidence type="ECO:0000256" key="1">
    <source>
        <dbReference type="SAM" id="MobiDB-lite"/>
    </source>
</evidence>
<evidence type="ECO:0000313" key="3">
    <source>
        <dbReference type="Proteomes" id="UP000499080"/>
    </source>
</evidence>
<dbReference type="EMBL" id="BGPR01014967">
    <property type="protein sequence ID" value="GBN67457.1"/>
    <property type="molecule type" value="Genomic_DNA"/>
</dbReference>
<dbReference type="Proteomes" id="UP000499080">
    <property type="component" value="Unassembled WGS sequence"/>
</dbReference>
<feature type="region of interest" description="Disordered" evidence="1">
    <location>
        <begin position="1"/>
        <end position="20"/>
    </location>
</feature>
<dbReference type="AlphaFoldDB" id="A0A4Y2QVT1"/>